<dbReference type="EMBL" id="JH767159">
    <property type="protein sequence ID" value="EQC33559.1"/>
    <property type="molecule type" value="Genomic_DNA"/>
</dbReference>
<name>T0Q6T8_SAPDV</name>
<gene>
    <name evidence="2" type="ORF">SDRG_09065</name>
</gene>
<organism evidence="2 3">
    <name type="scientific">Saprolegnia diclina (strain VS20)</name>
    <dbReference type="NCBI Taxonomy" id="1156394"/>
    <lineage>
        <taxon>Eukaryota</taxon>
        <taxon>Sar</taxon>
        <taxon>Stramenopiles</taxon>
        <taxon>Oomycota</taxon>
        <taxon>Saprolegniomycetes</taxon>
        <taxon>Saprolegniales</taxon>
        <taxon>Saprolegniaceae</taxon>
        <taxon>Saprolegnia</taxon>
    </lineage>
</organism>
<feature type="transmembrane region" description="Helical" evidence="1">
    <location>
        <begin position="21"/>
        <end position="43"/>
    </location>
</feature>
<keyword evidence="1" id="KW-1133">Transmembrane helix</keyword>
<dbReference type="InParanoid" id="T0Q6T8"/>
<keyword evidence="3" id="KW-1185">Reference proteome</keyword>
<evidence type="ECO:0000313" key="2">
    <source>
        <dbReference type="EMBL" id="EQC33559.1"/>
    </source>
</evidence>
<dbReference type="Proteomes" id="UP000030762">
    <property type="component" value="Unassembled WGS sequence"/>
</dbReference>
<evidence type="ECO:0000256" key="1">
    <source>
        <dbReference type="SAM" id="Phobius"/>
    </source>
</evidence>
<dbReference type="GeneID" id="19949792"/>
<keyword evidence="1" id="KW-0812">Transmembrane</keyword>
<dbReference type="VEuPathDB" id="FungiDB:SDRG_09065"/>
<sequence length="119" mass="13120">MDMRFSNSSTTPSLRRRYTPLCEWVRCFVASSSLLFLVVVIVVCLKPKLLDDKILDSKKNVSNPSYVAEPFMSGDSLHAVLDGVIVPEEAAIEALTKSLNILETPQELCADSKDTVTTV</sequence>
<keyword evidence="1" id="KW-0472">Membrane</keyword>
<dbReference type="RefSeq" id="XP_008613199.1">
    <property type="nucleotide sequence ID" value="XM_008614977.1"/>
</dbReference>
<dbReference type="AlphaFoldDB" id="T0Q6T8"/>
<protein>
    <submittedName>
        <fullName evidence="2">Uncharacterized protein</fullName>
    </submittedName>
</protein>
<reference evidence="2 3" key="1">
    <citation type="submission" date="2012-04" db="EMBL/GenBank/DDBJ databases">
        <title>The Genome Sequence of Saprolegnia declina VS20.</title>
        <authorList>
            <consortium name="The Broad Institute Genome Sequencing Platform"/>
            <person name="Russ C."/>
            <person name="Nusbaum C."/>
            <person name="Tyler B."/>
            <person name="van West P."/>
            <person name="Dieguez-Uribeondo J."/>
            <person name="de Bruijn I."/>
            <person name="Tripathy S."/>
            <person name="Jiang R."/>
            <person name="Young S.K."/>
            <person name="Zeng Q."/>
            <person name="Gargeya S."/>
            <person name="Fitzgerald M."/>
            <person name="Haas B."/>
            <person name="Abouelleil A."/>
            <person name="Alvarado L."/>
            <person name="Arachchi H.M."/>
            <person name="Berlin A."/>
            <person name="Chapman S.B."/>
            <person name="Goldberg J."/>
            <person name="Griggs A."/>
            <person name="Gujja S."/>
            <person name="Hansen M."/>
            <person name="Howarth C."/>
            <person name="Imamovic A."/>
            <person name="Larimer J."/>
            <person name="McCowen C."/>
            <person name="Montmayeur A."/>
            <person name="Murphy C."/>
            <person name="Neiman D."/>
            <person name="Pearson M."/>
            <person name="Priest M."/>
            <person name="Roberts A."/>
            <person name="Saif S."/>
            <person name="Shea T."/>
            <person name="Sisk P."/>
            <person name="Sykes S."/>
            <person name="Wortman J."/>
            <person name="Nusbaum C."/>
            <person name="Birren B."/>
        </authorList>
    </citation>
    <scope>NUCLEOTIDE SEQUENCE [LARGE SCALE GENOMIC DNA]</scope>
    <source>
        <strain evidence="2 3">VS20</strain>
    </source>
</reference>
<evidence type="ECO:0000313" key="3">
    <source>
        <dbReference type="Proteomes" id="UP000030762"/>
    </source>
</evidence>
<accession>T0Q6T8</accession>
<proteinExistence type="predicted"/>